<comment type="caution">
    <text evidence="2">The sequence shown here is derived from an EMBL/GenBank/DDBJ whole genome shotgun (WGS) entry which is preliminary data.</text>
</comment>
<evidence type="ECO:0000313" key="2">
    <source>
        <dbReference type="EMBL" id="TBU06847.1"/>
    </source>
</evidence>
<evidence type="ECO:0000313" key="3">
    <source>
        <dbReference type="Proteomes" id="UP000293045"/>
    </source>
</evidence>
<protein>
    <submittedName>
        <fullName evidence="2">Uncharacterized protein</fullName>
    </submittedName>
</protein>
<keyword evidence="1" id="KW-0472">Membrane</keyword>
<accession>A0A4Q9LFT4</accession>
<proteinExistence type="predicted"/>
<dbReference type="AlphaFoldDB" id="A0A4Q9LFT4"/>
<reference evidence="2 3" key="1">
    <citation type="submission" date="2017-12" db="EMBL/GenBank/DDBJ databases">
        <authorList>
            <person name="Pombert J.-F."/>
            <person name="Haag K.L."/>
            <person name="Ebert D."/>
        </authorList>
    </citation>
    <scope>NUCLEOTIDE SEQUENCE [LARGE SCALE GENOMIC DNA]</scope>
    <source>
        <strain evidence="2">IL-BN-2</strain>
    </source>
</reference>
<dbReference type="Proteomes" id="UP000293045">
    <property type="component" value="Unassembled WGS sequence"/>
</dbReference>
<evidence type="ECO:0000256" key="1">
    <source>
        <dbReference type="SAM" id="Phobius"/>
    </source>
</evidence>
<organism evidence="2 3">
    <name type="scientific">Hamiltosporidium magnivora</name>
    <dbReference type="NCBI Taxonomy" id="148818"/>
    <lineage>
        <taxon>Eukaryota</taxon>
        <taxon>Fungi</taxon>
        <taxon>Fungi incertae sedis</taxon>
        <taxon>Microsporidia</taxon>
        <taxon>Dubosqiidae</taxon>
        <taxon>Hamiltosporidium</taxon>
    </lineage>
</organism>
<feature type="transmembrane region" description="Helical" evidence="1">
    <location>
        <begin position="12"/>
        <end position="28"/>
    </location>
</feature>
<keyword evidence="1" id="KW-1133">Transmembrane helix</keyword>
<keyword evidence="1" id="KW-0812">Transmembrane</keyword>
<dbReference type="EMBL" id="PIXR01000414">
    <property type="protein sequence ID" value="TBU06847.1"/>
    <property type="molecule type" value="Genomic_DNA"/>
</dbReference>
<sequence>MKPKFESTLSSIIISLLSFIFLQLYILYPRKIQYTTLYNNNNNTITLYAYNNNYRPIEYGVLINNNKEFRIRIGSKERKVVFNGYKDTEISDTLNNSTSDTLNNSISDTLNNSISDTLNNSVVI</sequence>
<dbReference type="VEuPathDB" id="MicrosporidiaDB:CWI39_0414p0010"/>
<gene>
    <name evidence="2" type="ORF">CWI39_0414p0010</name>
</gene>
<name>A0A4Q9LFT4_9MICR</name>